<keyword evidence="9 11" id="KW-0539">Nucleus</keyword>
<dbReference type="GO" id="GO:0005634">
    <property type="term" value="C:nucleus"/>
    <property type="evidence" value="ECO:0007669"/>
    <property type="project" value="UniProtKB-SubCell"/>
</dbReference>
<comment type="similarity">
    <text evidence="2 10">Belongs to the MCM family.</text>
</comment>
<dbReference type="InterPro" id="IPR027417">
    <property type="entry name" value="P-loop_NTPase"/>
</dbReference>
<reference evidence="14 15" key="1">
    <citation type="submission" date="2024-10" db="EMBL/GenBank/DDBJ databases">
        <title>Updated reference genomes for cyclostephanoid diatoms.</title>
        <authorList>
            <person name="Roberts W.R."/>
            <person name="Alverson A.J."/>
        </authorList>
    </citation>
    <scope>NUCLEOTIDE SEQUENCE [LARGE SCALE GENOMIC DNA]</scope>
    <source>
        <strain evidence="14 15">AJA228-03</strain>
    </source>
</reference>
<feature type="compositionally biased region" description="Acidic residues" evidence="12">
    <location>
        <begin position="552"/>
        <end position="567"/>
    </location>
</feature>
<dbReference type="Pfam" id="PF17207">
    <property type="entry name" value="MCM_OB"/>
    <property type="match status" value="1"/>
</dbReference>
<evidence type="ECO:0000259" key="13">
    <source>
        <dbReference type="PROSITE" id="PS50051"/>
    </source>
</evidence>
<protein>
    <recommendedName>
        <fullName evidence="11">DNA replication licensing factor MCM3</fullName>
        <ecNumber evidence="11">3.6.4.12</ecNumber>
    </recommendedName>
</protein>
<dbReference type="Proteomes" id="UP001530377">
    <property type="component" value="Unassembled WGS sequence"/>
</dbReference>
<dbReference type="InterPro" id="IPR041562">
    <property type="entry name" value="MCM_lid"/>
</dbReference>
<feature type="compositionally biased region" description="Basic and acidic residues" evidence="12">
    <location>
        <begin position="541"/>
        <end position="551"/>
    </location>
</feature>
<dbReference type="GO" id="GO:0006260">
    <property type="term" value="P:DNA replication"/>
    <property type="evidence" value="ECO:0007669"/>
    <property type="project" value="UniProtKB-KW"/>
</dbReference>
<evidence type="ECO:0000256" key="2">
    <source>
        <dbReference type="ARBA" id="ARBA00008010"/>
    </source>
</evidence>
<dbReference type="SUPFAM" id="SSF52540">
    <property type="entry name" value="P-loop containing nucleoside triphosphate hydrolases"/>
    <property type="match status" value="1"/>
</dbReference>
<organism evidence="14 15">
    <name type="scientific">Cyclostephanos tholiformis</name>
    <dbReference type="NCBI Taxonomy" id="382380"/>
    <lineage>
        <taxon>Eukaryota</taxon>
        <taxon>Sar</taxon>
        <taxon>Stramenopiles</taxon>
        <taxon>Ochrophyta</taxon>
        <taxon>Bacillariophyta</taxon>
        <taxon>Coscinodiscophyceae</taxon>
        <taxon>Thalassiosirophycidae</taxon>
        <taxon>Stephanodiscales</taxon>
        <taxon>Stephanodiscaceae</taxon>
        <taxon>Cyclostephanos</taxon>
    </lineage>
</organism>
<evidence type="ECO:0000256" key="6">
    <source>
        <dbReference type="ARBA" id="ARBA00022806"/>
    </source>
</evidence>
<evidence type="ECO:0000256" key="8">
    <source>
        <dbReference type="ARBA" id="ARBA00023125"/>
    </source>
</evidence>
<evidence type="ECO:0000256" key="3">
    <source>
        <dbReference type="ARBA" id="ARBA00022705"/>
    </source>
</evidence>
<dbReference type="InterPro" id="IPR031327">
    <property type="entry name" value="MCM"/>
</dbReference>
<accession>A0ABD3RFV3</accession>
<evidence type="ECO:0000313" key="14">
    <source>
        <dbReference type="EMBL" id="KAL3810646.1"/>
    </source>
</evidence>
<keyword evidence="5 11" id="KW-0378">Hydrolase</keyword>
<dbReference type="InterPro" id="IPR001208">
    <property type="entry name" value="MCM_dom"/>
</dbReference>
<evidence type="ECO:0000256" key="4">
    <source>
        <dbReference type="ARBA" id="ARBA00022741"/>
    </source>
</evidence>
<proteinExistence type="inferred from homology"/>
<keyword evidence="15" id="KW-1185">Reference proteome</keyword>
<dbReference type="SMART" id="SM00382">
    <property type="entry name" value="AAA"/>
    <property type="match status" value="1"/>
</dbReference>
<comment type="function">
    <text evidence="11">Acts as component of the MCM2-7 complex (MCM complex) which is the replicative helicase essential for 'once per cell cycle' DNA replication initiation and elongation in eukaryotic cells. The active ATPase sites in the MCM2-7 ring are formed through the interaction surfaces of two neighboring subunits such that a critical structure of a conserved arginine finger motif is provided in trans relative to the ATP-binding site of the Walker A box of the adjacent subunit. The six ATPase active sites, however, are likely to contribute differentially to the complex helicase activity.</text>
</comment>
<dbReference type="InterPro" id="IPR012340">
    <property type="entry name" value="NA-bd_OB-fold"/>
</dbReference>
<keyword evidence="4 10" id="KW-0547">Nucleotide-binding</keyword>
<feature type="compositionally biased region" description="Basic and acidic residues" evidence="12">
    <location>
        <begin position="716"/>
        <end position="727"/>
    </location>
</feature>
<feature type="region of interest" description="Disordered" evidence="12">
    <location>
        <begin position="541"/>
        <end position="570"/>
    </location>
</feature>
<name>A0ABD3RFV3_9STRA</name>
<feature type="region of interest" description="Disordered" evidence="12">
    <location>
        <begin position="37"/>
        <end position="68"/>
    </location>
</feature>
<keyword evidence="7 10" id="KW-0067">ATP-binding</keyword>
<dbReference type="SMART" id="SM00350">
    <property type="entry name" value="MCM"/>
    <property type="match status" value="1"/>
</dbReference>
<comment type="caution">
    <text evidence="14">The sequence shown here is derived from an EMBL/GenBank/DDBJ whole genome shotgun (WGS) entry which is preliminary data.</text>
</comment>
<dbReference type="Gene3D" id="2.20.28.10">
    <property type="match status" value="1"/>
</dbReference>
<evidence type="ECO:0000256" key="5">
    <source>
        <dbReference type="ARBA" id="ARBA00022801"/>
    </source>
</evidence>
<dbReference type="Pfam" id="PF00493">
    <property type="entry name" value="MCM"/>
    <property type="match status" value="1"/>
</dbReference>
<dbReference type="AlphaFoldDB" id="A0ABD3RFV3"/>
<feature type="region of interest" description="Disordered" evidence="12">
    <location>
        <begin position="715"/>
        <end position="756"/>
    </location>
</feature>
<dbReference type="PANTHER" id="PTHR11630:SF46">
    <property type="entry name" value="DNA REPLICATION LICENSING FACTOR MCM3-RELATED"/>
    <property type="match status" value="1"/>
</dbReference>
<dbReference type="GO" id="GO:0016787">
    <property type="term" value="F:hydrolase activity"/>
    <property type="evidence" value="ECO:0007669"/>
    <property type="project" value="UniProtKB-KW"/>
</dbReference>
<keyword evidence="3 11" id="KW-0235">DNA replication</keyword>
<evidence type="ECO:0000256" key="12">
    <source>
        <dbReference type="SAM" id="MobiDB-lite"/>
    </source>
</evidence>
<dbReference type="InterPro" id="IPR033762">
    <property type="entry name" value="MCM_OB"/>
</dbReference>
<evidence type="ECO:0000256" key="11">
    <source>
        <dbReference type="RuleBase" id="RU368061"/>
    </source>
</evidence>
<dbReference type="GO" id="GO:0003678">
    <property type="term" value="F:DNA helicase activity"/>
    <property type="evidence" value="ECO:0007669"/>
    <property type="project" value="UniProtKB-EC"/>
</dbReference>
<dbReference type="InterPro" id="IPR008046">
    <property type="entry name" value="Mcm3"/>
</dbReference>
<keyword evidence="6 11" id="KW-0347">Helicase</keyword>
<dbReference type="GO" id="GO:0005524">
    <property type="term" value="F:ATP binding"/>
    <property type="evidence" value="ECO:0007669"/>
    <property type="project" value="UniProtKB-UniRule"/>
</dbReference>
<dbReference type="InterPro" id="IPR003593">
    <property type="entry name" value="AAA+_ATPase"/>
</dbReference>
<keyword evidence="8 10" id="KW-0238">DNA-binding</keyword>
<dbReference type="Gene3D" id="3.40.50.300">
    <property type="entry name" value="P-loop containing nucleotide triphosphate hydrolases"/>
    <property type="match status" value="1"/>
</dbReference>
<dbReference type="Gene3D" id="2.40.50.140">
    <property type="entry name" value="Nucleic acid-binding proteins"/>
    <property type="match status" value="1"/>
</dbReference>
<evidence type="ECO:0000256" key="10">
    <source>
        <dbReference type="RuleBase" id="RU004070"/>
    </source>
</evidence>
<comment type="subunit">
    <text evidence="11">Component of the MCM2-7 complex.</text>
</comment>
<dbReference type="GO" id="GO:0003677">
    <property type="term" value="F:DNA binding"/>
    <property type="evidence" value="ECO:0007669"/>
    <property type="project" value="UniProtKB-KW"/>
</dbReference>
<dbReference type="EC" id="3.6.4.12" evidence="11"/>
<sequence length="817" mass="89514">MSGNNNNSLLELRASYDEFLRSDRFGYADRIGTAIDDHVQRSQKGSSSSSSSSSLVGHPRLRVPLSDLRSHDPRLSNALLRDPPRHIRALESAAHELALEERPGYDLKSNVRMRVALGGPIGGSVLGPRELGSSSLRRLVCVEGVAVKVSMVKPKVVKSVHYCPTTGSHESRTYVDATDPELGLPVVDESGRELPDRVVQLTSSSYPTKDKEGHALETEFGLSVYKDHQTITLQEMPERAPMGQLPRSVELVLDDDLVDRVKPGDRVQVVGVYRALSSAGQGQRSTSGVFPTVVLVNDVRVLGRDSHGLVFTPNDVRTIRSLGKRTDILDVLGRSVCPSIHGHEVIKRALALQLLGGCEKNLANGTHLRGDINILMVGDPSTAKSQLLRSAMGIAPLAVSTTGKGSSGVGLTAAVTSDPETRERRLEAGAMVLADRGLVCVDEFDKMSESDRVAIHEAMEQQTVTIAKAGIHASLNARCSVLAAANPVYGQYDRRRRVQENIGLPDSLLSRFDLLFVVLDQMDPESDRRIAAHVIRGHKYQDARGRATHESSDDDDGDDTSDEEEDAEGVHSVWVRSRYDAADTLTGVRVVGGAEEDDDDDPHCDDVLQHEFLRKYLHFAKTRMKPVLTEEARECIAGRYAEMRSRQDERTLPVTARSLETIIRLASAHAKARLSNVVEADPDVSAAMDILSFALYHENTKVVVDDAAKIVSPDLSQKRRREEHEITDSSEESDTQRRRRQDDVDSAPSSPPLQGGDAFVNLKAAVYAEITRSLEDSVAIEDICANVEDRALVARVIRSLEDDGKVMHSDGEVYLID</sequence>
<comment type="subcellular location">
    <subcellularLocation>
        <location evidence="1 11">Nucleus</location>
    </subcellularLocation>
</comment>
<evidence type="ECO:0000256" key="7">
    <source>
        <dbReference type="ARBA" id="ARBA00022840"/>
    </source>
</evidence>
<dbReference type="EMBL" id="JALLPB020000314">
    <property type="protein sequence ID" value="KAL3810646.1"/>
    <property type="molecule type" value="Genomic_DNA"/>
</dbReference>
<feature type="compositionally biased region" description="Basic and acidic residues" evidence="12">
    <location>
        <begin position="734"/>
        <end position="743"/>
    </location>
</feature>
<dbReference type="Pfam" id="PF17855">
    <property type="entry name" value="MCM_lid"/>
    <property type="match status" value="1"/>
</dbReference>
<dbReference type="Gene3D" id="3.30.1640.10">
    <property type="entry name" value="mini-chromosome maintenance (MCM) complex, chain A, domain 1"/>
    <property type="match status" value="1"/>
</dbReference>
<dbReference type="GO" id="GO:0042555">
    <property type="term" value="C:MCM complex"/>
    <property type="evidence" value="ECO:0007669"/>
    <property type="project" value="UniProtKB-UniRule"/>
</dbReference>
<evidence type="ECO:0000313" key="15">
    <source>
        <dbReference type="Proteomes" id="UP001530377"/>
    </source>
</evidence>
<dbReference type="PROSITE" id="PS50051">
    <property type="entry name" value="MCM_2"/>
    <property type="match status" value="1"/>
</dbReference>
<evidence type="ECO:0000256" key="1">
    <source>
        <dbReference type="ARBA" id="ARBA00004123"/>
    </source>
</evidence>
<comment type="catalytic activity">
    <reaction evidence="11">
        <text>ATP + H2O = ADP + phosphate + H(+)</text>
        <dbReference type="Rhea" id="RHEA:13065"/>
        <dbReference type="ChEBI" id="CHEBI:15377"/>
        <dbReference type="ChEBI" id="CHEBI:15378"/>
        <dbReference type="ChEBI" id="CHEBI:30616"/>
        <dbReference type="ChEBI" id="CHEBI:43474"/>
        <dbReference type="ChEBI" id="CHEBI:456216"/>
        <dbReference type="EC" id="3.6.4.12"/>
    </reaction>
</comment>
<dbReference type="PRINTS" id="PR01659">
    <property type="entry name" value="MCMPROTEIN3"/>
</dbReference>
<gene>
    <name evidence="14" type="ORF">ACHAXA_008170</name>
</gene>
<feature type="domain" description="MCM C-terminal AAA(+) ATPase" evidence="13">
    <location>
        <begin position="328"/>
        <end position="534"/>
    </location>
</feature>
<dbReference type="PANTHER" id="PTHR11630">
    <property type="entry name" value="DNA REPLICATION LICENSING FACTOR MCM FAMILY MEMBER"/>
    <property type="match status" value="1"/>
</dbReference>
<evidence type="ECO:0000256" key="9">
    <source>
        <dbReference type="ARBA" id="ARBA00023242"/>
    </source>
</evidence>
<dbReference type="SUPFAM" id="SSF50249">
    <property type="entry name" value="Nucleic acid-binding proteins"/>
    <property type="match status" value="1"/>
</dbReference>
<dbReference type="PRINTS" id="PR01657">
    <property type="entry name" value="MCMFAMILY"/>
</dbReference>